<dbReference type="Proteomes" id="UP000078435">
    <property type="component" value="Unassembled WGS sequence"/>
</dbReference>
<dbReference type="STRING" id="29489.VL01_18665"/>
<evidence type="ECO:0000313" key="1">
    <source>
        <dbReference type="EMBL" id="KXU78951.1"/>
    </source>
</evidence>
<dbReference type="AlphaFoldDB" id="A0A175VE72"/>
<protein>
    <submittedName>
        <fullName evidence="1">Uncharacterized protein</fullName>
    </submittedName>
</protein>
<dbReference type="Gene3D" id="2.40.30.170">
    <property type="match status" value="1"/>
</dbReference>
<dbReference type="PANTHER" id="PTHR30438">
    <property type="entry name" value="36 KDA ANTIGEN-RELATED"/>
    <property type="match status" value="1"/>
</dbReference>
<dbReference type="SUPFAM" id="SSF111369">
    <property type="entry name" value="HlyD-like secretion proteins"/>
    <property type="match status" value="1"/>
</dbReference>
<organism evidence="1 2">
    <name type="scientific">Aeromonas enteropelogenes</name>
    <name type="common">Aeromonas trota</name>
    <dbReference type="NCBI Taxonomy" id="29489"/>
    <lineage>
        <taxon>Bacteria</taxon>
        <taxon>Pseudomonadati</taxon>
        <taxon>Pseudomonadota</taxon>
        <taxon>Gammaproteobacteria</taxon>
        <taxon>Aeromonadales</taxon>
        <taxon>Aeromonadaceae</taxon>
        <taxon>Aeromonas</taxon>
    </lineage>
</organism>
<dbReference type="OrthoDB" id="9793801at2"/>
<reference evidence="1 2" key="1">
    <citation type="submission" date="2016-02" db="EMBL/GenBank/DDBJ databases">
        <title>Draft genome sequence of Aeromonas trota strain 1999lcr isolated from cerebrospinal fluid (CSF).</title>
        <authorList>
            <person name="Dallagassa C.B."/>
            <person name="Prediger K.C."/>
            <person name="Weiss V.A."/>
            <person name="Assis F.E."/>
            <person name="Baura V."/>
            <person name="Cruz L.M."/>
            <person name="Souza E.M."/>
            <person name="Pedrosa F.O."/>
            <person name="Fadel-Picheth C.M."/>
        </authorList>
    </citation>
    <scope>NUCLEOTIDE SEQUENCE [LARGE SCALE GENOMIC DNA]</scope>
    <source>
        <strain evidence="1 2">1999lcr</strain>
    </source>
</reference>
<name>A0A175VE72_AEREN</name>
<dbReference type="Gene3D" id="2.40.50.100">
    <property type="match status" value="1"/>
</dbReference>
<dbReference type="RefSeq" id="WP_026457043.1">
    <property type="nucleotide sequence ID" value="NZ_AP027939.1"/>
</dbReference>
<proteinExistence type="predicted"/>
<gene>
    <name evidence="1" type="ORF">LCR_01330</name>
</gene>
<dbReference type="PANTHER" id="PTHR30438:SF1">
    <property type="entry name" value="36 KDA ANTIGEN"/>
    <property type="match status" value="1"/>
</dbReference>
<accession>A0A175VE72</accession>
<sequence>MSHPPIKKKMSQGKPLLLPLALVILVGWLGWRFWLAYQPEPVHLQGQIEAQQYSVSSKVPGRIDEVLVKKGDQLAKDQLVFTLASPEIEAKLSQAKAGEAAAGALALEAEKGARAQQIAAAKDQWQKAKAAALLRGKTYERIANLHRDGVMPLQKRDEAWTAWQAARYTEGMAWQQYQMALEGAREETKIAAREKAKMAAGSVAEVEAYLADTRIVSPHAGEVSQVLLRSGELAPQGFPVVTLLDMNDAWAQFHIREDLLPRFPVGTEFDARIPGLGDQTVRFKVTHVAVMGDFATWRATDTRQGFDMKSFQVEARPLQPVDGLRVGMSVLVDL</sequence>
<evidence type="ECO:0000313" key="2">
    <source>
        <dbReference type="Proteomes" id="UP000078435"/>
    </source>
</evidence>
<dbReference type="GeneID" id="92810623"/>
<comment type="caution">
    <text evidence="1">The sequence shown here is derived from an EMBL/GenBank/DDBJ whole genome shotgun (WGS) entry which is preliminary data.</text>
</comment>
<dbReference type="EMBL" id="JMGO02000013">
    <property type="protein sequence ID" value="KXU78951.1"/>
    <property type="molecule type" value="Genomic_DNA"/>
</dbReference>